<dbReference type="Pfam" id="PF02767">
    <property type="entry name" value="DNA_pol3_beta_2"/>
    <property type="match status" value="1"/>
</dbReference>
<evidence type="ECO:0000256" key="5">
    <source>
        <dbReference type="ARBA" id="ARBA00022695"/>
    </source>
</evidence>
<dbReference type="GO" id="GO:0003887">
    <property type="term" value="F:DNA-directed DNA polymerase activity"/>
    <property type="evidence" value="ECO:0007669"/>
    <property type="project" value="UniProtKB-KW"/>
</dbReference>
<dbReference type="GO" id="GO:0009360">
    <property type="term" value="C:DNA polymerase III complex"/>
    <property type="evidence" value="ECO:0007669"/>
    <property type="project" value="InterPro"/>
</dbReference>
<keyword evidence="4" id="KW-0808">Transferase</keyword>
<keyword evidence="3" id="KW-0963">Cytoplasm</keyword>
<evidence type="ECO:0000256" key="1">
    <source>
        <dbReference type="ARBA" id="ARBA00004496"/>
    </source>
</evidence>
<protein>
    <recommendedName>
        <fullName evidence="9">DNA polymerase III beta sliding clamp central domain-containing protein</fullName>
    </recommendedName>
</protein>
<dbReference type="SUPFAM" id="SSF55979">
    <property type="entry name" value="DNA clamp"/>
    <property type="match status" value="3"/>
</dbReference>
<accession>A0A1F6WQZ8</accession>
<dbReference type="Gene3D" id="3.70.10.10">
    <property type="match status" value="1"/>
</dbReference>
<sequence>MEINIERKNIEDIVKTISRISYKGVLHPALKLSRINIINNKFTISATNLSLAIIVSFNIENGLDKEYFVDTQTLERILSGMIDNDKVLFSFRDTYIELKTKKAKARIPYQNGEDVPTIPNIESGTNIEIPSNIFKKALTITLPAASTTDIKPELSSLYISFKDNTITAVSTDAFQLIEYTEEIFINKNFYFLLPAKETGDILKIIDNIDGALSVTYTDTLFSIKTKTITIITKLTQGVFPDYNTIIPKNSTGTVSFLRNDLDLALKFLMQLRSETNNICIDIKKDETILTTKNSNGGDSEYIISSSLVGEAFSGYVMATHLKTLASNIPSDSVNLSYFGAQSPFIAENSIGASFKYLMMPVIVN</sequence>
<dbReference type="InterPro" id="IPR046938">
    <property type="entry name" value="DNA_clamp_sf"/>
</dbReference>
<keyword evidence="5" id="KW-0548">Nucleotidyltransferase</keyword>
<evidence type="ECO:0000259" key="9">
    <source>
        <dbReference type="Pfam" id="PF02767"/>
    </source>
</evidence>
<dbReference type="Gene3D" id="3.10.150.10">
    <property type="entry name" value="DNA Polymerase III, subunit A, domain 2"/>
    <property type="match status" value="1"/>
</dbReference>
<comment type="caution">
    <text evidence="10">The sequence shown here is derived from an EMBL/GenBank/DDBJ whole genome shotgun (WGS) entry which is preliminary data.</text>
</comment>
<organism evidence="10 11">
    <name type="scientific">Candidatus Nomurabacteria bacterium RIFCSPLOWO2_01_FULL_33_17</name>
    <dbReference type="NCBI Taxonomy" id="1801764"/>
    <lineage>
        <taxon>Bacteria</taxon>
        <taxon>Candidatus Nomuraibacteriota</taxon>
    </lineage>
</organism>
<dbReference type="PANTHER" id="PTHR30478:SF0">
    <property type="entry name" value="BETA SLIDING CLAMP"/>
    <property type="match status" value="1"/>
</dbReference>
<keyword evidence="7" id="KW-0239">DNA-directed DNA polymerase</keyword>
<keyword evidence="8" id="KW-0238">DNA-binding</keyword>
<evidence type="ECO:0000313" key="10">
    <source>
        <dbReference type="EMBL" id="OGI84303.1"/>
    </source>
</evidence>
<evidence type="ECO:0000256" key="7">
    <source>
        <dbReference type="ARBA" id="ARBA00022932"/>
    </source>
</evidence>
<gene>
    <name evidence="10" type="ORF">A2903_01870</name>
</gene>
<dbReference type="GO" id="GO:0008408">
    <property type="term" value="F:3'-5' exonuclease activity"/>
    <property type="evidence" value="ECO:0007669"/>
    <property type="project" value="InterPro"/>
</dbReference>
<proteinExistence type="inferred from homology"/>
<dbReference type="GO" id="GO:0006271">
    <property type="term" value="P:DNA strand elongation involved in DNA replication"/>
    <property type="evidence" value="ECO:0007669"/>
    <property type="project" value="TreeGrafter"/>
</dbReference>
<dbReference type="GO" id="GO:0005737">
    <property type="term" value="C:cytoplasm"/>
    <property type="evidence" value="ECO:0007669"/>
    <property type="project" value="UniProtKB-SubCell"/>
</dbReference>
<dbReference type="InterPro" id="IPR022637">
    <property type="entry name" value="DNA_polIII_beta_cen"/>
</dbReference>
<evidence type="ECO:0000256" key="3">
    <source>
        <dbReference type="ARBA" id="ARBA00022490"/>
    </source>
</evidence>
<evidence type="ECO:0000256" key="8">
    <source>
        <dbReference type="ARBA" id="ARBA00023125"/>
    </source>
</evidence>
<dbReference type="InterPro" id="IPR001001">
    <property type="entry name" value="DNA_polIII_beta"/>
</dbReference>
<comment type="similarity">
    <text evidence="2">Belongs to the beta sliding clamp family.</text>
</comment>
<dbReference type="Proteomes" id="UP000178184">
    <property type="component" value="Unassembled WGS sequence"/>
</dbReference>
<feature type="domain" description="DNA polymerase III beta sliding clamp central" evidence="9">
    <location>
        <begin position="128"/>
        <end position="241"/>
    </location>
</feature>
<reference evidence="10 11" key="1">
    <citation type="journal article" date="2016" name="Nat. Commun.">
        <title>Thousands of microbial genomes shed light on interconnected biogeochemical processes in an aquifer system.</title>
        <authorList>
            <person name="Anantharaman K."/>
            <person name="Brown C.T."/>
            <person name="Hug L.A."/>
            <person name="Sharon I."/>
            <person name="Castelle C.J."/>
            <person name="Probst A.J."/>
            <person name="Thomas B.C."/>
            <person name="Singh A."/>
            <person name="Wilkins M.J."/>
            <person name="Karaoz U."/>
            <person name="Brodie E.L."/>
            <person name="Williams K.H."/>
            <person name="Hubbard S.S."/>
            <person name="Banfield J.F."/>
        </authorList>
    </citation>
    <scope>NUCLEOTIDE SEQUENCE [LARGE SCALE GENOMIC DNA]</scope>
</reference>
<evidence type="ECO:0000256" key="4">
    <source>
        <dbReference type="ARBA" id="ARBA00022679"/>
    </source>
</evidence>
<keyword evidence="6" id="KW-0235">DNA replication</keyword>
<dbReference type="PANTHER" id="PTHR30478">
    <property type="entry name" value="DNA POLYMERASE III SUBUNIT BETA"/>
    <property type="match status" value="1"/>
</dbReference>
<evidence type="ECO:0000256" key="6">
    <source>
        <dbReference type="ARBA" id="ARBA00022705"/>
    </source>
</evidence>
<evidence type="ECO:0000256" key="2">
    <source>
        <dbReference type="ARBA" id="ARBA00010752"/>
    </source>
</evidence>
<name>A0A1F6WQZ8_9BACT</name>
<evidence type="ECO:0000313" key="11">
    <source>
        <dbReference type="Proteomes" id="UP000178184"/>
    </source>
</evidence>
<dbReference type="SMART" id="SM00480">
    <property type="entry name" value="POL3Bc"/>
    <property type="match status" value="1"/>
</dbReference>
<dbReference type="AlphaFoldDB" id="A0A1F6WQZ8"/>
<dbReference type="CDD" id="cd00140">
    <property type="entry name" value="beta_clamp"/>
    <property type="match status" value="1"/>
</dbReference>
<dbReference type="EMBL" id="MFUO01000002">
    <property type="protein sequence ID" value="OGI84303.1"/>
    <property type="molecule type" value="Genomic_DNA"/>
</dbReference>
<dbReference type="GO" id="GO:0003677">
    <property type="term" value="F:DNA binding"/>
    <property type="evidence" value="ECO:0007669"/>
    <property type="project" value="UniProtKB-KW"/>
</dbReference>
<comment type="subcellular location">
    <subcellularLocation>
        <location evidence="1">Cytoplasm</location>
    </subcellularLocation>
</comment>
<dbReference type="STRING" id="1801764.A2903_01870"/>